<comment type="caution">
    <text evidence="3">The sequence shown here is derived from an EMBL/GenBank/DDBJ whole genome shotgun (WGS) entry which is preliminary data.</text>
</comment>
<dbReference type="RefSeq" id="WP_096611045.1">
    <property type="nucleotide sequence ID" value="NZ_JAIEOT010000068.1"/>
</dbReference>
<comment type="similarity">
    <text evidence="1 2">Belongs to the UPF0102 family.</text>
</comment>
<sequence>MRPARPRPAAARIAAEAAGRRGERIAAWWLRLKGWSILDRRVRTPAGEVDLIAKRGALIAFVEVKSRATAAELDHAIDHRRLARVAAAAEVLMPRYATAGEDIRVDVILLAPRTPPRHIENAWIGY</sequence>
<dbReference type="InterPro" id="IPR011335">
    <property type="entry name" value="Restrct_endonuc-II-like"/>
</dbReference>
<evidence type="ECO:0000256" key="2">
    <source>
        <dbReference type="HAMAP-Rule" id="MF_00048"/>
    </source>
</evidence>
<evidence type="ECO:0000256" key="1">
    <source>
        <dbReference type="ARBA" id="ARBA00006738"/>
    </source>
</evidence>
<protein>
    <recommendedName>
        <fullName evidence="2">UPF0102 protein COA17_06305</fullName>
    </recommendedName>
</protein>
<dbReference type="SUPFAM" id="SSF52980">
    <property type="entry name" value="Restriction endonuclease-like"/>
    <property type="match status" value="1"/>
</dbReference>
<dbReference type="InterPro" id="IPR011856">
    <property type="entry name" value="tRNA_endonuc-like_dom_sf"/>
</dbReference>
<dbReference type="HAMAP" id="MF_00048">
    <property type="entry name" value="UPF0102"/>
    <property type="match status" value="1"/>
</dbReference>
<accession>A0A2A4HX92</accession>
<dbReference type="Gene3D" id="3.40.1350.10">
    <property type="match status" value="1"/>
</dbReference>
<dbReference type="PANTHER" id="PTHR34039:SF1">
    <property type="entry name" value="UPF0102 PROTEIN YRAN"/>
    <property type="match status" value="1"/>
</dbReference>
<gene>
    <name evidence="3" type="ORF">COA17_06305</name>
</gene>
<dbReference type="Pfam" id="PF02021">
    <property type="entry name" value="UPF0102"/>
    <property type="match status" value="1"/>
</dbReference>
<dbReference type="AlphaFoldDB" id="A0A2A4HX92"/>
<evidence type="ECO:0000313" key="4">
    <source>
        <dbReference type="Proteomes" id="UP000218784"/>
    </source>
</evidence>
<name>A0A2A4HX92_9SPHN</name>
<keyword evidence="4" id="KW-1185">Reference proteome</keyword>
<reference evidence="3 4" key="1">
    <citation type="submission" date="2017-09" db="EMBL/GenBank/DDBJ databases">
        <title>Sphingomonas ginsenosidimutans KACC 14949, whole genome shotgun sequence.</title>
        <authorList>
            <person name="Feng G."/>
            <person name="Zhu H."/>
        </authorList>
    </citation>
    <scope>NUCLEOTIDE SEQUENCE [LARGE SCALE GENOMIC DNA]</scope>
    <source>
        <strain evidence="3 4">KACC 14949</strain>
    </source>
</reference>
<dbReference type="PANTHER" id="PTHR34039">
    <property type="entry name" value="UPF0102 PROTEIN YRAN"/>
    <property type="match status" value="1"/>
</dbReference>
<dbReference type="EMBL" id="NWVD01000002">
    <property type="protein sequence ID" value="PCG09492.1"/>
    <property type="molecule type" value="Genomic_DNA"/>
</dbReference>
<dbReference type="Proteomes" id="UP000218784">
    <property type="component" value="Unassembled WGS sequence"/>
</dbReference>
<dbReference type="InterPro" id="IPR003509">
    <property type="entry name" value="UPF0102_YraN-like"/>
</dbReference>
<dbReference type="GO" id="GO:0003676">
    <property type="term" value="F:nucleic acid binding"/>
    <property type="evidence" value="ECO:0007669"/>
    <property type="project" value="InterPro"/>
</dbReference>
<evidence type="ECO:0000313" key="3">
    <source>
        <dbReference type="EMBL" id="PCG09492.1"/>
    </source>
</evidence>
<proteinExistence type="inferred from homology"/>
<organism evidence="3 4">
    <name type="scientific">Sphingomonas ginsenosidimutans</name>
    <dbReference type="NCBI Taxonomy" id="862134"/>
    <lineage>
        <taxon>Bacteria</taxon>
        <taxon>Pseudomonadati</taxon>
        <taxon>Pseudomonadota</taxon>
        <taxon>Alphaproteobacteria</taxon>
        <taxon>Sphingomonadales</taxon>
        <taxon>Sphingomonadaceae</taxon>
        <taxon>Sphingomonas</taxon>
    </lineage>
</organism>